<evidence type="ECO:0000313" key="3">
    <source>
        <dbReference type="Proteomes" id="UP000662747"/>
    </source>
</evidence>
<evidence type="ECO:0000256" key="1">
    <source>
        <dbReference type="SAM" id="SignalP"/>
    </source>
</evidence>
<feature type="signal peptide" evidence="1">
    <location>
        <begin position="1"/>
        <end position="20"/>
    </location>
</feature>
<feature type="chain" id="PRO_5045462715" description="Outer membrane protein beta-barrel domain-containing protein" evidence="1">
    <location>
        <begin position="21"/>
        <end position="204"/>
    </location>
</feature>
<evidence type="ECO:0000313" key="2">
    <source>
        <dbReference type="EMBL" id="QSQ25354.1"/>
    </source>
</evidence>
<name>A0ABX7P4D5_9BACT</name>
<gene>
    <name evidence="2" type="ORF">JY651_10685</name>
</gene>
<accession>A0ABX7P4D5</accession>
<keyword evidence="1" id="KW-0732">Signal</keyword>
<dbReference type="RefSeq" id="WP_206726909.1">
    <property type="nucleotide sequence ID" value="NZ_CP071090.1"/>
</dbReference>
<proteinExistence type="predicted"/>
<sequence length="204" mass="20775">MKSIRAVMMMGLLWGGAALAAKGEADMRGLTVSVGGGVEGYSGELAPRLDAGATYGATLTAKPSRVLGFELGYTGAVNTIDLGAGSSAATNPQLVRNGGQAVATLGLTASPIQPYILGGVGVNRYNVRKGGDALGYRDDTAGAIPMGAGVRFYSGSIVADLRGSYNLLFSEEFAPESRINTDPNNTNFASGGTFNGTLNVGATW</sequence>
<keyword evidence="3" id="KW-1185">Reference proteome</keyword>
<dbReference type="Proteomes" id="UP000662747">
    <property type="component" value="Chromosome"/>
</dbReference>
<dbReference type="Gene3D" id="2.40.160.20">
    <property type="match status" value="1"/>
</dbReference>
<organism evidence="2 3">
    <name type="scientific">Pyxidicoccus parkwayensis</name>
    <dbReference type="NCBI Taxonomy" id="2813578"/>
    <lineage>
        <taxon>Bacteria</taxon>
        <taxon>Pseudomonadati</taxon>
        <taxon>Myxococcota</taxon>
        <taxon>Myxococcia</taxon>
        <taxon>Myxococcales</taxon>
        <taxon>Cystobacterineae</taxon>
        <taxon>Myxococcaceae</taxon>
        <taxon>Pyxidicoccus</taxon>
    </lineage>
</organism>
<evidence type="ECO:0008006" key="4">
    <source>
        <dbReference type="Google" id="ProtNLM"/>
    </source>
</evidence>
<protein>
    <recommendedName>
        <fullName evidence="4">Outer membrane protein beta-barrel domain-containing protein</fullName>
    </recommendedName>
</protein>
<dbReference type="SUPFAM" id="SSF56925">
    <property type="entry name" value="OMPA-like"/>
    <property type="match status" value="1"/>
</dbReference>
<dbReference type="InterPro" id="IPR011250">
    <property type="entry name" value="OMP/PagP_B-barrel"/>
</dbReference>
<reference evidence="2 3" key="1">
    <citation type="submission" date="2021-02" db="EMBL/GenBank/DDBJ databases">
        <title>De Novo genome assembly of isolated myxobacteria.</title>
        <authorList>
            <person name="Stevens D.C."/>
        </authorList>
    </citation>
    <scope>NUCLEOTIDE SEQUENCE [LARGE SCALE GENOMIC DNA]</scope>
    <source>
        <strain evidence="3">SCPEA02</strain>
    </source>
</reference>
<dbReference type="EMBL" id="CP071090">
    <property type="protein sequence ID" value="QSQ25354.1"/>
    <property type="molecule type" value="Genomic_DNA"/>
</dbReference>